<dbReference type="RefSeq" id="WP_099333698.1">
    <property type="nucleotide sequence ID" value="NZ_CP042812.1"/>
</dbReference>
<protein>
    <recommendedName>
        <fullName evidence="4">Tyr recombinase domain-containing protein</fullName>
    </recommendedName>
</protein>
<gene>
    <name evidence="2" type="ORF">CPG37_02775</name>
</gene>
<dbReference type="InterPro" id="IPR011010">
    <property type="entry name" value="DNA_brk_join_enz"/>
</dbReference>
<dbReference type="SUPFAM" id="SSF56349">
    <property type="entry name" value="DNA breaking-rejoining enzymes"/>
    <property type="match status" value="2"/>
</dbReference>
<reference evidence="2 3" key="1">
    <citation type="submission" date="2017-09" db="EMBL/GenBank/DDBJ databases">
        <authorList>
            <person name="Perez-Cataluna A."/>
            <person name="Figueras M.J."/>
            <person name="Salas-Masso N."/>
        </authorList>
    </citation>
    <scope>NUCLEOTIDE SEQUENCE [LARGE SCALE GENOMIC DNA]</scope>
    <source>
        <strain evidence="2 3">F138-33</strain>
    </source>
</reference>
<dbReference type="Gene3D" id="1.10.443.10">
    <property type="entry name" value="Intergrase catalytic core"/>
    <property type="match status" value="1"/>
</dbReference>
<organism evidence="2 3">
    <name type="scientific">Malaciobacter canalis</name>
    <dbReference type="NCBI Taxonomy" id="1912871"/>
    <lineage>
        <taxon>Bacteria</taxon>
        <taxon>Pseudomonadati</taxon>
        <taxon>Campylobacterota</taxon>
        <taxon>Epsilonproteobacteria</taxon>
        <taxon>Campylobacterales</taxon>
        <taxon>Arcobacteraceae</taxon>
        <taxon>Malaciobacter</taxon>
    </lineage>
</organism>
<evidence type="ECO:0000313" key="3">
    <source>
        <dbReference type="Proteomes" id="UP000221384"/>
    </source>
</evidence>
<comment type="caution">
    <text evidence="2">The sequence shown here is derived from an EMBL/GenBank/DDBJ whole genome shotgun (WGS) entry which is preliminary data.</text>
</comment>
<keyword evidence="1" id="KW-0233">DNA recombination</keyword>
<sequence>MYKFVDVLPIVNLTDDILILNTAKNSIKKDWFAFCDHFISHELKHTSLNKKPEIRNYKEGSNNFVSFSGTLKNLFGFGNGLDILDFKYTDGIYSILVTTDYEKMISMYNDSSSVRINGKFFTPISILTRFFVYQRYHKKLLFPITTKAISHFKYDFSKLFKTNKLYLELHELILKSKDKKYARSELKTLDGIISCCLWSTKEDIMNEDINQFQTYCFKNKDNIVSFPRKISVLNKIRLYLLESGVSNIDTPNIFTNSIRKNPQTIVYDMKKDPFEWLSIDKTHKLFSLKTDANLYLQRLYIDGIKTATRKKYMVAINHMFKYIIKEQEDFDTFDENTVNSMFDVNNKNTFFKYLQLQNIAEGSQYEALSVVNKFLQFCGLITPFAKRNIPKRKKKRRTITSRDAMPQEMLNELKKILTTNPPKPSTVWEPSKANLDWWKFKDIYPVQPLMMLMHLNIPIRGGQLRHLCRNKSLVFNHDGNLERFIINTDKNVNRDTLQEIPNVWEELNILKDYLQWNKEYYPTLPQYKYNNEENTPWEDIEPLFLIPNSLQPITPFQHKVYLIKLLCTYQIKINNAYQFGYIKYKSNVAWKKDSKEFFRTIEELNQANDTYLIKKIQVAYNIHAIRVTGITRYLYAGVNLNVLLMLTGHVDYNMIVNVYTKFTQEEKKEILQSAVQKLRFDQPEELVNNVESFIFNEIPCNYDTSNPKDIKKAFKENGLFSMKRKASTLQDSLDIDSGINIASIKHPTSWFPMISGICPGVQCPEGRERKCSLCSYFITGRLFLDGIIHMANLAMTSFVRLSKEHEQDKKVSTRYSDTKATKLELLVEEIMGWHEILDKIESDITKSIEDNSLMLYAPNKVIEAREVNSNLAYLENCYHAKLMGVEQDDYGLKLLTIKAIQFAQSMNEEEKVVELINDNVDAIDYLMEYYIDPKKRGLLTSFIKEISEKK</sequence>
<keyword evidence="3" id="KW-1185">Reference proteome</keyword>
<evidence type="ECO:0000256" key="1">
    <source>
        <dbReference type="ARBA" id="ARBA00023172"/>
    </source>
</evidence>
<accession>A0ABX4LS41</accession>
<name>A0ABX4LS41_9BACT</name>
<dbReference type="EMBL" id="NWVW01000002">
    <property type="protein sequence ID" value="PHO10785.1"/>
    <property type="molecule type" value="Genomic_DNA"/>
</dbReference>
<evidence type="ECO:0008006" key="4">
    <source>
        <dbReference type="Google" id="ProtNLM"/>
    </source>
</evidence>
<evidence type="ECO:0000313" key="2">
    <source>
        <dbReference type="EMBL" id="PHO10785.1"/>
    </source>
</evidence>
<dbReference type="Proteomes" id="UP000221384">
    <property type="component" value="Unassembled WGS sequence"/>
</dbReference>
<proteinExistence type="predicted"/>
<dbReference type="InterPro" id="IPR013762">
    <property type="entry name" value="Integrase-like_cat_sf"/>
</dbReference>